<keyword evidence="7" id="KW-1185">Reference proteome</keyword>
<keyword evidence="2 5" id="KW-0812">Transmembrane</keyword>
<organism evidence="6 7">
    <name type="scientific">Cellulomonas wangleii</name>
    <dbReference type="NCBI Taxonomy" id="2816956"/>
    <lineage>
        <taxon>Bacteria</taxon>
        <taxon>Bacillati</taxon>
        <taxon>Actinomycetota</taxon>
        <taxon>Actinomycetes</taxon>
        <taxon>Micrococcales</taxon>
        <taxon>Cellulomonadaceae</taxon>
        <taxon>Cellulomonas</taxon>
    </lineage>
</organism>
<evidence type="ECO:0000256" key="2">
    <source>
        <dbReference type="ARBA" id="ARBA00022692"/>
    </source>
</evidence>
<dbReference type="InterPro" id="IPR019109">
    <property type="entry name" value="MamF_MmsF"/>
</dbReference>
<dbReference type="Pfam" id="PF09685">
    <property type="entry name" value="MamF_MmsF"/>
    <property type="match status" value="1"/>
</dbReference>
<evidence type="ECO:0000256" key="4">
    <source>
        <dbReference type="ARBA" id="ARBA00023136"/>
    </source>
</evidence>
<keyword evidence="3 5" id="KW-1133">Transmembrane helix</keyword>
<evidence type="ECO:0000256" key="3">
    <source>
        <dbReference type="ARBA" id="ARBA00022989"/>
    </source>
</evidence>
<evidence type="ECO:0000256" key="5">
    <source>
        <dbReference type="SAM" id="Phobius"/>
    </source>
</evidence>
<evidence type="ECO:0000313" key="6">
    <source>
        <dbReference type="EMBL" id="QVI61102.1"/>
    </source>
</evidence>
<dbReference type="RefSeq" id="WP_207341045.1">
    <property type="nucleotide sequence ID" value="NZ_CP074405.1"/>
</dbReference>
<accession>A0ABX8D0U2</accession>
<name>A0ABX8D0U2_9CELL</name>
<evidence type="ECO:0000256" key="1">
    <source>
        <dbReference type="ARBA" id="ARBA00004141"/>
    </source>
</evidence>
<feature type="transmembrane region" description="Helical" evidence="5">
    <location>
        <begin position="20"/>
        <end position="45"/>
    </location>
</feature>
<gene>
    <name evidence="6" type="ORF">KG103_11305</name>
</gene>
<evidence type="ECO:0000313" key="7">
    <source>
        <dbReference type="Proteomes" id="UP000677804"/>
    </source>
</evidence>
<sequence length="125" mass="13528">MSYDPRDTPPRPPAPSNTLAMVAHLGGVLTYLFAGWVVSLVVWLVQRDQDRAAAQEARVALNFQLTALIAMVVLHVVEQFPVIGIIGWIGKLAVGVVALVLSIVAAAAVYRGGSYRYPFSLELVR</sequence>
<protein>
    <submittedName>
        <fullName evidence="6">DUF4870 domain-containing protein</fullName>
    </submittedName>
</protein>
<comment type="subcellular location">
    <subcellularLocation>
        <location evidence="1">Membrane</location>
        <topology evidence="1">Multi-pass membrane protein</topology>
    </subcellularLocation>
</comment>
<proteinExistence type="predicted"/>
<feature type="transmembrane region" description="Helical" evidence="5">
    <location>
        <begin position="57"/>
        <end position="77"/>
    </location>
</feature>
<dbReference type="Proteomes" id="UP000677804">
    <property type="component" value="Chromosome"/>
</dbReference>
<reference evidence="6 7" key="1">
    <citation type="submission" date="2021-05" db="EMBL/GenBank/DDBJ databases">
        <title>Novel species in genus Cellulomonas.</title>
        <authorList>
            <person name="Zhang G."/>
        </authorList>
    </citation>
    <scope>NUCLEOTIDE SEQUENCE [LARGE SCALE GENOMIC DNA]</scope>
    <source>
        <strain evidence="7">zg-ZUI222</strain>
    </source>
</reference>
<dbReference type="EMBL" id="CP074405">
    <property type="protein sequence ID" value="QVI61102.1"/>
    <property type="molecule type" value="Genomic_DNA"/>
</dbReference>
<feature type="transmembrane region" description="Helical" evidence="5">
    <location>
        <begin position="83"/>
        <end position="110"/>
    </location>
</feature>
<keyword evidence="4 5" id="KW-0472">Membrane</keyword>